<evidence type="ECO:0000259" key="4">
    <source>
        <dbReference type="PROSITE" id="PS51126"/>
    </source>
</evidence>
<dbReference type="CDD" id="cd15473">
    <property type="entry name" value="Myo5p-like_CBD_DIL_ANK"/>
    <property type="match status" value="1"/>
</dbReference>
<dbReference type="GO" id="GO:0004037">
    <property type="term" value="F:allantoicase activity"/>
    <property type="evidence" value="ECO:0007669"/>
    <property type="project" value="InterPro"/>
</dbReference>
<dbReference type="PROSITE" id="PS50088">
    <property type="entry name" value="ANK_REPEAT"/>
    <property type="match status" value="2"/>
</dbReference>
<dbReference type="SUPFAM" id="SSF49785">
    <property type="entry name" value="Galactose-binding domain-like"/>
    <property type="match status" value="2"/>
</dbReference>
<dbReference type="PROSITE" id="PS51126">
    <property type="entry name" value="DILUTE"/>
    <property type="match status" value="1"/>
</dbReference>
<organism evidence="5 6">
    <name type="scientific">Schizothecium vesticola</name>
    <dbReference type="NCBI Taxonomy" id="314040"/>
    <lineage>
        <taxon>Eukaryota</taxon>
        <taxon>Fungi</taxon>
        <taxon>Dikarya</taxon>
        <taxon>Ascomycota</taxon>
        <taxon>Pezizomycotina</taxon>
        <taxon>Sordariomycetes</taxon>
        <taxon>Sordariomycetidae</taxon>
        <taxon>Sordariales</taxon>
        <taxon>Schizotheciaceae</taxon>
        <taxon>Schizothecium</taxon>
    </lineage>
</organism>
<proteinExistence type="inferred from homology"/>
<dbReference type="PROSITE" id="PS50297">
    <property type="entry name" value="ANK_REP_REGION"/>
    <property type="match status" value="1"/>
</dbReference>
<gene>
    <name evidence="5" type="ORF">B0T18DRAFT_440394</name>
</gene>
<dbReference type="Gene3D" id="2.60.120.260">
    <property type="entry name" value="Galactose-binding domain-like"/>
    <property type="match status" value="2"/>
</dbReference>
<dbReference type="GO" id="GO:0000256">
    <property type="term" value="P:allantoin catabolic process"/>
    <property type="evidence" value="ECO:0007669"/>
    <property type="project" value="InterPro"/>
</dbReference>
<evidence type="ECO:0000313" key="5">
    <source>
        <dbReference type="EMBL" id="KAK0740929.1"/>
    </source>
</evidence>
<dbReference type="InterPro" id="IPR005164">
    <property type="entry name" value="Allantoicase"/>
</dbReference>
<comment type="similarity">
    <text evidence="1">Belongs to the allantoicase family.</text>
</comment>
<feature type="repeat" description="ANK" evidence="2">
    <location>
        <begin position="529"/>
        <end position="561"/>
    </location>
</feature>
<dbReference type="PANTHER" id="PTHR16027:SF6">
    <property type="entry name" value="DILUTE DOMAIN-CONTAINING PROTEIN"/>
    <property type="match status" value="1"/>
</dbReference>
<dbReference type="SMART" id="SM00248">
    <property type="entry name" value="ANK"/>
    <property type="match status" value="3"/>
</dbReference>
<feature type="compositionally biased region" description="Polar residues" evidence="3">
    <location>
        <begin position="1057"/>
        <end position="1071"/>
    </location>
</feature>
<dbReference type="PANTHER" id="PTHR16027">
    <property type="entry name" value="DILUTE DOMAIN-CONTAINING PROTEIN YPR089W"/>
    <property type="match status" value="1"/>
</dbReference>
<protein>
    <recommendedName>
        <fullName evidence="4">Dilute domain-containing protein</fullName>
    </recommendedName>
</protein>
<dbReference type="EMBL" id="JAUKUD010000006">
    <property type="protein sequence ID" value="KAK0740929.1"/>
    <property type="molecule type" value="Genomic_DNA"/>
</dbReference>
<accession>A0AA40EKG2</accession>
<dbReference type="Pfam" id="PF01843">
    <property type="entry name" value="DIL"/>
    <property type="match status" value="1"/>
</dbReference>
<keyword evidence="2" id="KW-0040">ANK repeat</keyword>
<feature type="region of interest" description="Disordered" evidence="3">
    <location>
        <begin position="1167"/>
        <end position="1188"/>
    </location>
</feature>
<dbReference type="InterPro" id="IPR002710">
    <property type="entry name" value="Dilute_dom"/>
</dbReference>
<feature type="region of interest" description="Disordered" evidence="3">
    <location>
        <begin position="861"/>
        <end position="880"/>
    </location>
</feature>
<dbReference type="FunFam" id="2.60.120.260:FF:000078">
    <property type="entry name" value="DAL2p Allantoicase"/>
    <property type="match status" value="1"/>
</dbReference>
<dbReference type="InterPro" id="IPR015908">
    <property type="entry name" value="Allantoicase_dom"/>
</dbReference>
<dbReference type="SUPFAM" id="SSF48403">
    <property type="entry name" value="Ankyrin repeat"/>
    <property type="match status" value="1"/>
</dbReference>
<evidence type="ECO:0000256" key="1">
    <source>
        <dbReference type="ARBA" id="ARBA00009242"/>
    </source>
</evidence>
<evidence type="ECO:0000313" key="6">
    <source>
        <dbReference type="Proteomes" id="UP001172155"/>
    </source>
</evidence>
<dbReference type="SMART" id="SM01132">
    <property type="entry name" value="DIL"/>
    <property type="match status" value="1"/>
</dbReference>
<dbReference type="NCBIfam" id="TIGR02961">
    <property type="entry name" value="allantoicase"/>
    <property type="match status" value="1"/>
</dbReference>
<dbReference type="InterPro" id="IPR008979">
    <property type="entry name" value="Galactose-bd-like_sf"/>
</dbReference>
<keyword evidence="6" id="KW-1185">Reference proteome</keyword>
<reference evidence="5" key="1">
    <citation type="submission" date="2023-06" db="EMBL/GenBank/DDBJ databases">
        <title>Genome-scale phylogeny and comparative genomics of the fungal order Sordariales.</title>
        <authorList>
            <consortium name="Lawrence Berkeley National Laboratory"/>
            <person name="Hensen N."/>
            <person name="Bonometti L."/>
            <person name="Westerberg I."/>
            <person name="Brannstrom I.O."/>
            <person name="Guillou S."/>
            <person name="Cros-Aarteil S."/>
            <person name="Calhoun S."/>
            <person name="Haridas S."/>
            <person name="Kuo A."/>
            <person name="Mondo S."/>
            <person name="Pangilinan J."/>
            <person name="Riley R."/>
            <person name="LaButti K."/>
            <person name="Andreopoulos B."/>
            <person name="Lipzen A."/>
            <person name="Chen C."/>
            <person name="Yanf M."/>
            <person name="Daum C."/>
            <person name="Ng V."/>
            <person name="Clum A."/>
            <person name="Steindorff A."/>
            <person name="Ohm R."/>
            <person name="Martin F."/>
            <person name="Silar P."/>
            <person name="Natvig D."/>
            <person name="Lalanne C."/>
            <person name="Gautier V."/>
            <person name="Ament-velasquez S.L."/>
            <person name="Kruys A."/>
            <person name="Hutchinson M.I."/>
            <person name="Powell A.J."/>
            <person name="Barry K."/>
            <person name="Miller A.N."/>
            <person name="Grigoriev I.V."/>
            <person name="Debuchy R."/>
            <person name="Gladieux P."/>
            <person name="Thoren M.H."/>
            <person name="Johannesson H."/>
        </authorList>
    </citation>
    <scope>NUCLEOTIDE SEQUENCE</scope>
    <source>
        <strain evidence="5">SMH3187-1</strain>
    </source>
</reference>
<sequence>MADAEYKLEPVEATAIAADDIDKAFRSNSIDLVSAALGGKILGFSDEWFAEASNLLTPTPPVRQPGKMVYTGAWYDGWETRRHNQEPFDWVVVRLGVASGTVEGVEVDTAFFNGNHAPAISVEGCFSSDDAEVLSWKGERGGWETILSTQECGPSQRFAWKLKNPSPKQYTHVRLNMYPDGGIARFRLFGHAVPVFPDDTDAIFDLAAAQNGGVAVSCSDQHFGTKDNLILPGRGKDMGDGWETARSRTKGHVDWSIIRLGAPGYIQSFVRLEALEWKGEGEPGPDAGGWTEVGEPLKCEPDKEHPVESLVMDKVFSHVKLIIVPDGGVKRLRVLAKRALECASTTGAAFLSPACHTHPSAMDLGGSDGGFDGGFDAVPPKKRPLPDDLPRSLDDRRHVPTHLVQETEMYDGWQGQSQFLTSPMIAKPLTFGDLSLDSNKYNADITNTGTDSETRLMEMIAAQAAHSAGAVFGDEDAVATDEKTSVEEKKDVLQRAFIMAASNGNVESVTKILNGKAKEFVDVNAPDDEGTPALIYASCFGHEQVAQALIAAGADVNKQDSNRWSALMWAMTNRHKDIAKLLLDNGASPEAKTTSGRTAFDFVAPDSDMSFYLSSSGYGLGTVGVTDDFYQSGFTQDRFEEELAENELRRRMMMESARDLEVDLGNMGIDDQPEPMEELEEEQQEFNWTRCLHDQMFVFQEHDLDRILDIVITNMTPQRSPSQKPVPANMIFLGARYAHYHASPELLAKLLITAMDKINDVVERYQWDMTILAFWISNATLLLHYLKKDTGLVEATTEFQLQLSELINEIFILIVRDAERRLDKVLDAAMLDHETIPGFEDITFQNEWKIFKRKKEVKEEPIEKRFRPPSPKARAKPSPRNVTSLLSSTLFVLDLYDIHSVITAQIVSQLIYWLGAELFNRIMSSRKYLARTKAMQIRMNISILEDWARANNRQPEHYEGGEMRSSGENTIDATRRHLTPVIQLLQWLQCFSSLGADDLEALVGTLQQLKALSPQQLIHAATHYRQEVGEKGLPKSAMKYLVAIQKEAQLRRERNRQSGAMQSPKGKSSGDSAPPTLAKDAHFNGGGGSGNPPVTPTRPAHLSPDDSGDEDEAPANLLMDPALMLPFTLPSVTDMLVSYGAGFGGVNRERERKYIPTIPPEFLDRIEAPGQAKKRPMFGERDWENEEV</sequence>
<feature type="repeat" description="ANK" evidence="2">
    <location>
        <begin position="562"/>
        <end position="594"/>
    </location>
</feature>
<dbReference type="InterPro" id="IPR002110">
    <property type="entry name" value="Ankyrin_rpt"/>
</dbReference>
<dbReference type="AlphaFoldDB" id="A0AA40EKG2"/>
<evidence type="ECO:0000256" key="2">
    <source>
        <dbReference type="PROSITE-ProRule" id="PRU00023"/>
    </source>
</evidence>
<comment type="caution">
    <text evidence="5">The sequence shown here is derived from an EMBL/GenBank/DDBJ whole genome shotgun (WGS) entry which is preliminary data.</text>
</comment>
<dbReference type="InterPro" id="IPR052072">
    <property type="entry name" value="Vascular_dev_regulator"/>
</dbReference>
<dbReference type="HAMAP" id="MF_00813">
    <property type="entry name" value="Allantoicase"/>
    <property type="match status" value="1"/>
</dbReference>
<name>A0AA40EKG2_9PEZI</name>
<evidence type="ECO:0000256" key="3">
    <source>
        <dbReference type="SAM" id="MobiDB-lite"/>
    </source>
</evidence>
<dbReference type="Pfam" id="PF03561">
    <property type="entry name" value="Allantoicase"/>
    <property type="match status" value="2"/>
</dbReference>
<dbReference type="Proteomes" id="UP001172155">
    <property type="component" value="Unassembled WGS sequence"/>
</dbReference>
<dbReference type="Pfam" id="PF12796">
    <property type="entry name" value="Ank_2"/>
    <property type="match status" value="1"/>
</dbReference>
<feature type="domain" description="Dilute" evidence="4">
    <location>
        <begin position="752"/>
        <end position="1047"/>
    </location>
</feature>
<dbReference type="InterPro" id="IPR036770">
    <property type="entry name" value="Ankyrin_rpt-contain_sf"/>
</dbReference>
<feature type="region of interest" description="Disordered" evidence="3">
    <location>
        <begin position="1050"/>
        <end position="1114"/>
    </location>
</feature>
<dbReference type="Gene3D" id="1.25.40.20">
    <property type="entry name" value="Ankyrin repeat-containing domain"/>
    <property type="match status" value="1"/>
</dbReference>
<dbReference type="GO" id="GO:0051020">
    <property type="term" value="F:GTPase binding"/>
    <property type="evidence" value="ECO:0007669"/>
    <property type="project" value="TreeGrafter"/>
</dbReference>
<dbReference type="InterPro" id="IPR037986">
    <property type="entry name" value="Myo5p-like_CBD_DIL"/>
</dbReference>